<dbReference type="AlphaFoldDB" id="A0A508TVA4"/>
<name>A0A508TVA4_9BRAD</name>
<dbReference type="RefSeq" id="WP_139863877.1">
    <property type="nucleotide sequence ID" value="NZ_CAADFC020000030.1"/>
</dbReference>
<keyword evidence="2" id="KW-1185">Reference proteome</keyword>
<evidence type="ECO:0000313" key="2">
    <source>
        <dbReference type="Proteomes" id="UP000328092"/>
    </source>
</evidence>
<accession>A0A508TVA4</accession>
<comment type="caution">
    <text evidence="1">The sequence shown here is derived from an EMBL/GenBank/DDBJ whole genome shotgun (WGS) entry which is preliminary data.</text>
</comment>
<gene>
    <name evidence="1" type="ORF">CI1B_72920</name>
</gene>
<dbReference type="OrthoDB" id="8251678at2"/>
<proteinExistence type="predicted"/>
<sequence length="59" mass="7130">MIELQRTLIRGSEKIIGHYRYLLATATSERERERFRQRIDEEQLLLDRLRQTDARSRAA</sequence>
<dbReference type="EMBL" id="CAADFC020000030">
    <property type="protein sequence ID" value="VIO78214.1"/>
    <property type="molecule type" value="Genomic_DNA"/>
</dbReference>
<protein>
    <submittedName>
        <fullName evidence="1">Uncharacterized protein</fullName>
    </submittedName>
</protein>
<organism evidence="1 2">
    <name type="scientific">Bradyrhizobium ivorense</name>
    <dbReference type="NCBI Taxonomy" id="2511166"/>
    <lineage>
        <taxon>Bacteria</taxon>
        <taxon>Pseudomonadati</taxon>
        <taxon>Pseudomonadota</taxon>
        <taxon>Alphaproteobacteria</taxon>
        <taxon>Hyphomicrobiales</taxon>
        <taxon>Nitrobacteraceae</taxon>
        <taxon>Bradyrhizobium</taxon>
    </lineage>
</organism>
<evidence type="ECO:0000313" key="1">
    <source>
        <dbReference type="EMBL" id="VIO78214.1"/>
    </source>
</evidence>
<dbReference type="Proteomes" id="UP000328092">
    <property type="component" value="Unassembled WGS sequence"/>
</dbReference>
<reference evidence="1" key="1">
    <citation type="submission" date="2019-02" db="EMBL/GenBank/DDBJ databases">
        <authorList>
            <person name="Pothier F.J."/>
        </authorList>
    </citation>
    <scope>NUCLEOTIDE SEQUENCE</scope>
    <source>
        <strain evidence="1">CI-1B</strain>
    </source>
</reference>